<dbReference type="EnsemblPlants" id="AVESA.00010b.r2.2AG0204400.1">
    <property type="protein sequence ID" value="AVESA.00010b.r2.2AG0204400.1.CDS"/>
    <property type="gene ID" value="AVESA.00010b.r2.2AG0204400"/>
</dbReference>
<keyword evidence="2" id="KW-1185">Reference proteome</keyword>
<name>A0ACD5U7U5_AVESA</name>
<reference evidence="1" key="1">
    <citation type="submission" date="2021-05" db="EMBL/GenBank/DDBJ databases">
        <authorList>
            <person name="Scholz U."/>
            <person name="Mascher M."/>
            <person name="Fiebig A."/>
        </authorList>
    </citation>
    <scope>NUCLEOTIDE SEQUENCE [LARGE SCALE GENOMIC DNA]</scope>
</reference>
<protein>
    <submittedName>
        <fullName evidence="1">Uncharacterized protein</fullName>
    </submittedName>
</protein>
<sequence>MRVSTRSSDEPSTMFSGLRSSSLARLPFQLGLGRDISSPLPLSPNDDDDVAAQDKSNEIRIGPMTRARAKLLGQQVNSLLIESDILIDENFILPKSMHLCMIRFVDNTSVARGEGDLQQEEQALISSKCAREEREADALGDNEEITYDQERDEEHPEIHV</sequence>
<accession>A0ACD5U7U5</accession>
<reference evidence="1" key="2">
    <citation type="submission" date="2025-09" db="UniProtKB">
        <authorList>
            <consortium name="EnsemblPlants"/>
        </authorList>
    </citation>
    <scope>IDENTIFICATION</scope>
</reference>
<proteinExistence type="predicted"/>
<evidence type="ECO:0000313" key="2">
    <source>
        <dbReference type="Proteomes" id="UP001732700"/>
    </source>
</evidence>
<dbReference type="Proteomes" id="UP001732700">
    <property type="component" value="Chromosome 2A"/>
</dbReference>
<evidence type="ECO:0000313" key="1">
    <source>
        <dbReference type="EnsemblPlants" id="AVESA.00010b.r2.2AG0204400.1.CDS"/>
    </source>
</evidence>
<organism evidence="1 2">
    <name type="scientific">Avena sativa</name>
    <name type="common">Oat</name>
    <dbReference type="NCBI Taxonomy" id="4498"/>
    <lineage>
        <taxon>Eukaryota</taxon>
        <taxon>Viridiplantae</taxon>
        <taxon>Streptophyta</taxon>
        <taxon>Embryophyta</taxon>
        <taxon>Tracheophyta</taxon>
        <taxon>Spermatophyta</taxon>
        <taxon>Magnoliopsida</taxon>
        <taxon>Liliopsida</taxon>
        <taxon>Poales</taxon>
        <taxon>Poaceae</taxon>
        <taxon>BOP clade</taxon>
        <taxon>Pooideae</taxon>
        <taxon>Poodae</taxon>
        <taxon>Poeae</taxon>
        <taxon>Poeae Chloroplast Group 1 (Aveneae type)</taxon>
        <taxon>Aveninae</taxon>
        <taxon>Avena</taxon>
    </lineage>
</organism>